<evidence type="ECO:0000259" key="1">
    <source>
        <dbReference type="Pfam" id="PF12684"/>
    </source>
</evidence>
<sequence>MPPGAAVTGVTPGAYDIPADVYHADPVPGGSLSSTGVRRLATKSPATFRWHLDNPQPHKQAFDFGTAAHKLVLDDGPELVVVDADRWDTKTVKAEVAAIRAEGKLPLKQAAFDQVQAMAAALRDDPEAAELLEPGSGTAELSLFWEVEDGVWGRARYDWLRHDGRGVDYKSTRSAHPNDLPKAVHDYGYHQQQEWYTDGGLALDLVDEERPFSFVFQEKEPPYLVTVTQLDPPAREVGRHLNQVGVNAYRWCLAHGEWPGYRPAPYTSLPAWVERQYA</sequence>
<dbReference type="Proteomes" id="UP000540128">
    <property type="component" value="Unassembled WGS sequence"/>
</dbReference>
<reference evidence="2 3" key="1">
    <citation type="submission" date="2020-03" db="EMBL/GenBank/DDBJ databases">
        <title>Complete genome sequence of sixteen Streptomyces strains facilitates identification of candidate genes involved in plant growth-promotion in grain legumes and cereals.</title>
        <authorList>
            <person name="Gopalakrishnan S."/>
            <person name="Thakur V."/>
            <person name="Saxena R."/>
            <person name="Vadlamudi S."/>
            <person name="Purohit S."/>
            <person name="Kumar V."/>
            <person name="Rathore A."/>
            <person name="Chitikineni A."/>
            <person name="Varshney R.K."/>
        </authorList>
    </citation>
    <scope>NUCLEOTIDE SEQUENCE [LARGE SCALE GENOMIC DNA]</scope>
    <source>
        <strain evidence="2 3">KAI-180</strain>
    </source>
</reference>
<accession>A0A7Y6KJ71</accession>
<keyword evidence="3" id="KW-1185">Reference proteome</keyword>
<proteinExistence type="predicted"/>
<protein>
    <recommendedName>
        <fullName evidence="1">Putative exodeoxyribonuclease 8 PDDEXK-like domain-containing protein</fullName>
    </recommendedName>
</protein>
<comment type="caution">
    <text evidence="2">The sequence shown here is derived from an EMBL/GenBank/DDBJ whole genome shotgun (WGS) entry which is preliminary data.</text>
</comment>
<dbReference type="EMBL" id="JAANNT010000035">
    <property type="protein sequence ID" value="NUV32003.1"/>
    <property type="molecule type" value="Genomic_DNA"/>
</dbReference>
<name>A0A7Y6KJ71_9ACTN</name>
<evidence type="ECO:0000313" key="3">
    <source>
        <dbReference type="Proteomes" id="UP000540128"/>
    </source>
</evidence>
<organism evidence="2 3">
    <name type="scientific">Streptomyces odorifer</name>
    <dbReference type="NCBI Taxonomy" id="53450"/>
    <lineage>
        <taxon>Bacteria</taxon>
        <taxon>Bacillati</taxon>
        <taxon>Actinomycetota</taxon>
        <taxon>Actinomycetes</taxon>
        <taxon>Kitasatosporales</taxon>
        <taxon>Streptomycetaceae</taxon>
        <taxon>Streptomyces</taxon>
        <taxon>Streptomyces albidoflavus group</taxon>
    </lineage>
</organism>
<dbReference type="Pfam" id="PF12684">
    <property type="entry name" value="DUF3799"/>
    <property type="match status" value="1"/>
</dbReference>
<gene>
    <name evidence="2" type="ORF">G6W59_27560</name>
</gene>
<dbReference type="Gene3D" id="3.90.320.10">
    <property type="match status" value="1"/>
</dbReference>
<feature type="domain" description="Putative exodeoxyribonuclease 8 PDDEXK-like" evidence="1">
    <location>
        <begin position="57"/>
        <end position="261"/>
    </location>
</feature>
<dbReference type="InterPro" id="IPR011604">
    <property type="entry name" value="PDDEXK-like_dom_sf"/>
</dbReference>
<dbReference type="AlphaFoldDB" id="A0A7Y6KJ71"/>
<dbReference type="InterPro" id="IPR024432">
    <property type="entry name" value="Put_RecE_PDDEXK-like_dom"/>
</dbReference>
<evidence type="ECO:0000313" key="2">
    <source>
        <dbReference type="EMBL" id="NUV32003.1"/>
    </source>
</evidence>